<sequence>MINLKFVPFSPFLSRSFFFLFIIFNSVSYCYGQNIPVPENIQAALLPKVLKFNSELSEKVKIKMLIVYDNNSLNTKDKFFKELKGVMEIKAIRSIELDETISGYDLVYFMPGLADLAIICKSQKILSVTGISQYVEEGKISLGFGIQNNKPKIFVNLTSLDEEGQSFSSDILRIAKIFN</sequence>
<dbReference type="EMBL" id="FZNX01000001">
    <property type="protein sequence ID" value="SNR32442.1"/>
    <property type="molecule type" value="Genomic_DNA"/>
</dbReference>
<gene>
    <name evidence="1" type="ORF">SAMN04488111_0332</name>
</gene>
<protein>
    <recommendedName>
        <fullName evidence="3">YfiR family protein</fullName>
    </recommendedName>
</protein>
<accession>A0A238VDF0</accession>
<proteinExistence type="predicted"/>
<organism evidence="1 2">
    <name type="scientific">Lutibacter flavus</name>
    <dbReference type="NCBI Taxonomy" id="691689"/>
    <lineage>
        <taxon>Bacteria</taxon>
        <taxon>Pseudomonadati</taxon>
        <taxon>Bacteroidota</taxon>
        <taxon>Flavobacteriia</taxon>
        <taxon>Flavobacteriales</taxon>
        <taxon>Flavobacteriaceae</taxon>
        <taxon>Lutibacter</taxon>
    </lineage>
</organism>
<name>A0A238VDF0_9FLAO</name>
<evidence type="ECO:0008006" key="3">
    <source>
        <dbReference type="Google" id="ProtNLM"/>
    </source>
</evidence>
<dbReference type="Proteomes" id="UP000198412">
    <property type="component" value="Unassembled WGS sequence"/>
</dbReference>
<dbReference type="Pfam" id="PF13689">
    <property type="entry name" value="DUF4154"/>
    <property type="match status" value="1"/>
</dbReference>
<keyword evidence="2" id="KW-1185">Reference proteome</keyword>
<dbReference type="OrthoDB" id="1436640at2"/>
<dbReference type="AlphaFoldDB" id="A0A238VDF0"/>
<dbReference type="InterPro" id="IPR025293">
    <property type="entry name" value="YfiR/HmsC-like"/>
</dbReference>
<reference evidence="2" key="1">
    <citation type="submission" date="2017-06" db="EMBL/GenBank/DDBJ databases">
        <authorList>
            <person name="Varghese N."/>
            <person name="Submissions S."/>
        </authorList>
    </citation>
    <scope>NUCLEOTIDE SEQUENCE [LARGE SCALE GENOMIC DNA]</scope>
    <source>
        <strain evidence="2">DSM 27993</strain>
    </source>
</reference>
<evidence type="ECO:0000313" key="1">
    <source>
        <dbReference type="EMBL" id="SNR32442.1"/>
    </source>
</evidence>
<evidence type="ECO:0000313" key="2">
    <source>
        <dbReference type="Proteomes" id="UP000198412"/>
    </source>
</evidence>